<keyword evidence="8" id="KW-1003">Cell membrane</keyword>
<comment type="function">
    <text evidence="8">Required for H(+) efflux immediately after light irradiation to form a rapid H(+) concentration gradient across the thylakoid membranes. Together with PxcL, contributes to transient H(+) uptake following dark to light transition.</text>
</comment>
<protein>
    <recommendedName>
        <fullName evidence="8">Proton extrusion protein PxcA</fullName>
    </recommendedName>
</protein>
<evidence type="ECO:0000256" key="1">
    <source>
        <dbReference type="ARBA" id="ARBA00004141"/>
    </source>
</evidence>
<proteinExistence type="inferred from homology"/>
<dbReference type="GO" id="GO:0015078">
    <property type="term" value="F:proton transmembrane transporter activity"/>
    <property type="evidence" value="ECO:0007669"/>
    <property type="project" value="UniProtKB-UniRule"/>
</dbReference>
<keyword evidence="2 8" id="KW-0813">Transport</keyword>
<comment type="caution">
    <text evidence="8">Lacks conserved residue(s) required for the propagation of feature annotation.</text>
</comment>
<organism evidence="10 11">
    <name type="scientific">Pseudocalidococcus azoricus BACA0444</name>
    <dbReference type="NCBI Taxonomy" id="2918990"/>
    <lineage>
        <taxon>Bacteria</taxon>
        <taxon>Bacillati</taxon>
        <taxon>Cyanobacteriota</taxon>
        <taxon>Cyanophyceae</taxon>
        <taxon>Acaryochloridales</taxon>
        <taxon>Thermosynechococcaceae</taxon>
        <taxon>Pseudocalidococcus</taxon>
        <taxon>Pseudocalidococcus azoricus</taxon>
    </lineage>
</organism>
<keyword evidence="3 8" id="KW-0812">Transmembrane</keyword>
<comment type="similarity">
    <text evidence="8">Belongs to the CemA family.</text>
</comment>
<dbReference type="PANTHER" id="PTHR33650:SF2">
    <property type="entry name" value="CHLOROPLAST ENVELOPE MEMBRANE PROTEIN"/>
    <property type="match status" value="1"/>
</dbReference>
<name>A0AAE4FS97_9CYAN</name>
<evidence type="ECO:0000256" key="7">
    <source>
        <dbReference type="ARBA" id="ARBA00023136"/>
    </source>
</evidence>
<comment type="subcellular location">
    <subcellularLocation>
        <location evidence="8">Cell inner membrane</location>
        <topology evidence="8">Multi-pass membrane protein</topology>
    </subcellularLocation>
    <subcellularLocation>
        <location evidence="1">Membrane</location>
        <topology evidence="1">Multi-pass membrane protein</topology>
    </subcellularLocation>
</comment>
<dbReference type="RefSeq" id="WP_322878429.1">
    <property type="nucleotide sequence ID" value="NZ_JAVMIP010000009.1"/>
</dbReference>
<keyword evidence="8" id="KW-0997">Cell inner membrane</keyword>
<dbReference type="EMBL" id="JAVMIP010000009">
    <property type="protein sequence ID" value="MDS3861181.1"/>
    <property type="molecule type" value="Genomic_DNA"/>
</dbReference>
<sequence length="475" mass="53962">MFQKIRQFIKDSEHWYLSTPERALNASYTAALKIRAIENEHFGGRPISRLALSDGSEGTYFQAELQKLLKTVRMRLTEFKATHRILEIDAPASSVIFQGNLSNSQPVQNLDREASPATYTVTAEVINPDDVTIPAKLRFIDATLNRYKRLHDSELSALGTPSVSRQNPEQNGSGKKTSKSTAARTDPANLELGSFYESGYSNEDLTDDSKLDSGFIPRSILRTADRFRRELDPGDNNEEEIVRDFRTSKARTRIAIRFILLLIIIPLLTQQLSKILVIGPIVNHFKAVGKIEMIINTQIQERVLNELDQFENKIRFQSLISQVPVPPTELQEQLREKAIELSTEYQKELIEPLKNILSDSLGVSAFTLLLLLNRPQIAILKTFMDEVVYGLSDSAKAFIIILFTDVFVGFHSPHGWTVIVNNTLEHFGLPQNEDFIDMFIATFPVMLDTVFKYWIFRYLNQISPSAVATYKNMNE</sequence>
<feature type="transmembrane region" description="Helical" evidence="8">
    <location>
        <begin position="254"/>
        <end position="273"/>
    </location>
</feature>
<evidence type="ECO:0000313" key="10">
    <source>
        <dbReference type="EMBL" id="MDS3861181.1"/>
    </source>
</evidence>
<dbReference type="InterPro" id="IPR004282">
    <property type="entry name" value="CemA"/>
</dbReference>
<dbReference type="PANTHER" id="PTHR33650">
    <property type="entry name" value="CHLOROPLAST ENVELOPE MEMBRANE PROTEIN-RELATED"/>
    <property type="match status" value="1"/>
</dbReference>
<evidence type="ECO:0000313" key="11">
    <source>
        <dbReference type="Proteomes" id="UP001268256"/>
    </source>
</evidence>
<accession>A0AAE4FS97</accession>
<dbReference type="NCBIfam" id="NF002706">
    <property type="entry name" value="PRK02507.1-5"/>
    <property type="match status" value="1"/>
</dbReference>
<evidence type="ECO:0000256" key="8">
    <source>
        <dbReference type="HAMAP-Rule" id="MF_01308"/>
    </source>
</evidence>
<evidence type="ECO:0000256" key="3">
    <source>
        <dbReference type="ARBA" id="ARBA00022692"/>
    </source>
</evidence>
<evidence type="ECO:0000256" key="5">
    <source>
        <dbReference type="ARBA" id="ARBA00022989"/>
    </source>
</evidence>
<keyword evidence="4 8" id="KW-0375">Hydrogen ion transport</keyword>
<dbReference type="Proteomes" id="UP001268256">
    <property type="component" value="Unassembled WGS sequence"/>
</dbReference>
<keyword evidence="5 8" id="KW-1133">Transmembrane helix</keyword>
<reference evidence="11" key="1">
    <citation type="submission" date="2023-07" db="EMBL/GenBank/DDBJ databases">
        <authorList>
            <person name="Luz R."/>
            <person name="Cordeiro R."/>
            <person name="Fonseca A."/>
            <person name="Goncalves V."/>
        </authorList>
    </citation>
    <scope>NUCLEOTIDE SEQUENCE [LARGE SCALE GENOMIC DNA]</scope>
    <source>
        <strain evidence="11">BACA0444</strain>
    </source>
</reference>
<gene>
    <name evidence="8 10" type="primary">pxcA</name>
    <name evidence="10" type="ORF">RIF25_10225</name>
</gene>
<dbReference type="GO" id="GO:0005886">
    <property type="term" value="C:plasma membrane"/>
    <property type="evidence" value="ECO:0007669"/>
    <property type="project" value="UniProtKB-SubCell"/>
</dbReference>
<evidence type="ECO:0000256" key="2">
    <source>
        <dbReference type="ARBA" id="ARBA00022448"/>
    </source>
</evidence>
<comment type="caution">
    <text evidence="10">The sequence shown here is derived from an EMBL/GenBank/DDBJ whole genome shotgun (WGS) entry which is preliminary data.</text>
</comment>
<keyword evidence="11" id="KW-1185">Reference proteome</keyword>
<keyword evidence="6 8" id="KW-0406">Ion transport</keyword>
<evidence type="ECO:0000256" key="9">
    <source>
        <dbReference type="SAM" id="MobiDB-lite"/>
    </source>
</evidence>
<feature type="region of interest" description="Disordered" evidence="9">
    <location>
        <begin position="157"/>
        <end position="184"/>
    </location>
</feature>
<dbReference type="HAMAP" id="MF_01308">
    <property type="entry name" value="CemA_PxcA"/>
    <property type="match status" value="1"/>
</dbReference>
<keyword evidence="7 8" id="KW-0472">Membrane</keyword>
<dbReference type="AlphaFoldDB" id="A0AAE4FS97"/>
<feature type="compositionally biased region" description="Polar residues" evidence="9">
    <location>
        <begin position="159"/>
        <end position="183"/>
    </location>
</feature>
<evidence type="ECO:0000256" key="4">
    <source>
        <dbReference type="ARBA" id="ARBA00022781"/>
    </source>
</evidence>
<evidence type="ECO:0000256" key="6">
    <source>
        <dbReference type="ARBA" id="ARBA00023065"/>
    </source>
</evidence>
<dbReference type="Pfam" id="PF03040">
    <property type="entry name" value="CemA"/>
    <property type="match status" value="1"/>
</dbReference>